<evidence type="ECO:0000313" key="3">
    <source>
        <dbReference type="EMBL" id="RHY98649.1"/>
    </source>
</evidence>
<gene>
    <name evidence="4" type="ORF">DYB28_001584</name>
    <name evidence="2" type="ORF">DYB30_014285</name>
    <name evidence="3" type="ORF">DYB35_013968</name>
</gene>
<dbReference type="Proteomes" id="UP000266643">
    <property type="component" value="Unassembled WGS sequence"/>
</dbReference>
<evidence type="ECO:0000313" key="2">
    <source>
        <dbReference type="EMBL" id="RHY43513.1"/>
    </source>
</evidence>
<reference evidence="5 7" key="2">
    <citation type="submission" date="2018-08" db="EMBL/GenBank/DDBJ databases">
        <title>Aphanomyces genome sequencing and annotation.</title>
        <authorList>
            <person name="Minardi D."/>
            <person name="Oidtmann B."/>
            <person name="Van Der Giezen M."/>
            <person name="Studholme D.J."/>
        </authorList>
    </citation>
    <scope>NUCLEOTIDE SEQUENCE [LARGE SCALE GENOMIC DNA]</scope>
    <source>
        <strain evidence="2 5">D2</strain>
        <strain evidence="3 7">Sv</strain>
    </source>
</reference>
<evidence type="ECO:0000313" key="5">
    <source>
        <dbReference type="Proteomes" id="UP000266643"/>
    </source>
</evidence>
<comment type="caution">
    <text evidence="2">The sequence shown here is derived from an EMBL/GenBank/DDBJ whole genome shotgun (WGS) entry which is preliminary data.</text>
</comment>
<dbReference type="EMBL" id="QUTD01009183">
    <property type="protein sequence ID" value="RHY43513.1"/>
    <property type="molecule type" value="Genomic_DNA"/>
</dbReference>
<protein>
    <submittedName>
        <fullName evidence="2">Uncharacterized protein</fullName>
    </submittedName>
</protein>
<dbReference type="AlphaFoldDB" id="A0A397CHK5"/>
<evidence type="ECO:0000313" key="7">
    <source>
        <dbReference type="Proteomes" id="UP000285712"/>
    </source>
</evidence>
<evidence type="ECO:0000256" key="1">
    <source>
        <dbReference type="SAM" id="MobiDB-lite"/>
    </source>
</evidence>
<organism evidence="2 5">
    <name type="scientific">Aphanomyces astaci</name>
    <name type="common">Crayfish plague agent</name>
    <dbReference type="NCBI Taxonomy" id="112090"/>
    <lineage>
        <taxon>Eukaryota</taxon>
        <taxon>Sar</taxon>
        <taxon>Stramenopiles</taxon>
        <taxon>Oomycota</taxon>
        <taxon>Saprolegniomycetes</taxon>
        <taxon>Saprolegniales</taxon>
        <taxon>Verrucalvaceae</taxon>
        <taxon>Aphanomyces</taxon>
    </lineage>
</organism>
<dbReference type="Proteomes" id="UP000275652">
    <property type="component" value="Unassembled WGS sequence"/>
</dbReference>
<reference evidence="4 6" key="1">
    <citation type="journal article" date="2018" name="J. Invertebr. Pathol.">
        <title>New genotyping method for the causative agent of crayfish plague (Aphanomyces astaci) based on whole genome data.</title>
        <authorList>
            <person name="Minardi D."/>
            <person name="Studholme D.J."/>
            <person name="van der Giezen M."/>
            <person name="Pretto T."/>
            <person name="Oidtmann B."/>
        </authorList>
    </citation>
    <scope>NUCLEOTIDE SEQUENCE [LARGE SCALE GENOMIC DNA]</scope>
    <source>
        <strain evidence="4 6">KB13</strain>
    </source>
</reference>
<name>A0A397CHK5_APHAT</name>
<feature type="region of interest" description="Disordered" evidence="1">
    <location>
        <begin position="40"/>
        <end position="71"/>
    </location>
</feature>
<dbReference type="Proteomes" id="UP000285712">
    <property type="component" value="Unassembled WGS sequence"/>
</dbReference>
<evidence type="ECO:0000313" key="4">
    <source>
        <dbReference type="EMBL" id="RLO07141.1"/>
    </source>
</evidence>
<evidence type="ECO:0000313" key="6">
    <source>
        <dbReference type="Proteomes" id="UP000275652"/>
    </source>
</evidence>
<proteinExistence type="predicted"/>
<dbReference type="EMBL" id="QUTG01001822">
    <property type="protein sequence ID" value="RHY98649.1"/>
    <property type="molecule type" value="Genomic_DNA"/>
</dbReference>
<accession>A0A397CHK5</accession>
<dbReference type="EMBL" id="QUTI01023899">
    <property type="protein sequence ID" value="RLO07141.1"/>
    <property type="molecule type" value="Genomic_DNA"/>
</dbReference>
<sequence>MQSSKVADMALFTCATHKHRTQCVVLGSCHFPHSRHHQLADQRLPPEQSGCVSSTAASSKPPPNKSASVTAAASCAKSTTVPSTPGPTAFAIGIVHFDIDIPDDKDEYLSLDQLLGELTILDVE</sequence>